<dbReference type="InterPro" id="IPR017521">
    <property type="entry name" value="Sugar_tfrase_PEP-CTERM_Stp1"/>
</dbReference>
<proteinExistence type="predicted"/>
<evidence type="ECO:0000313" key="2">
    <source>
        <dbReference type="Proteomes" id="UP000541535"/>
    </source>
</evidence>
<comment type="caution">
    <text evidence="1">The sequence shown here is derived from an EMBL/GenBank/DDBJ whole genome shotgun (WGS) entry which is preliminary data.</text>
</comment>
<dbReference type="Pfam" id="PF13692">
    <property type="entry name" value="Glyco_trans_1_4"/>
    <property type="match status" value="1"/>
</dbReference>
<gene>
    <name evidence="1" type="ORF">FHS03_000072</name>
</gene>
<dbReference type="PANTHER" id="PTHR12526">
    <property type="entry name" value="GLYCOSYLTRANSFERASE"/>
    <property type="match status" value="1"/>
</dbReference>
<dbReference type="Gene3D" id="3.40.50.2000">
    <property type="entry name" value="Glycogen Phosphorylase B"/>
    <property type="match status" value="1"/>
</dbReference>
<evidence type="ECO:0000313" key="1">
    <source>
        <dbReference type="EMBL" id="MBB3117053.1"/>
    </source>
</evidence>
<organism evidence="1 2">
    <name type="scientific">Pseudoduganella violacea</name>
    <dbReference type="NCBI Taxonomy" id="1715466"/>
    <lineage>
        <taxon>Bacteria</taxon>
        <taxon>Pseudomonadati</taxon>
        <taxon>Pseudomonadota</taxon>
        <taxon>Betaproteobacteria</taxon>
        <taxon>Burkholderiales</taxon>
        <taxon>Oxalobacteraceae</taxon>
        <taxon>Telluria group</taxon>
        <taxon>Pseudoduganella</taxon>
    </lineage>
</organism>
<dbReference type="NCBIfam" id="TIGR03087">
    <property type="entry name" value="stp1"/>
    <property type="match status" value="1"/>
</dbReference>
<keyword evidence="2" id="KW-1185">Reference proteome</keyword>
<dbReference type="EMBL" id="JACHXD010000001">
    <property type="protein sequence ID" value="MBB3117053.1"/>
    <property type="molecule type" value="Genomic_DNA"/>
</dbReference>
<dbReference type="PANTHER" id="PTHR12526:SF600">
    <property type="entry name" value="GLYCOSYL TRANSFERASE GROUP 1"/>
    <property type="match status" value="1"/>
</dbReference>
<dbReference type="RefSeq" id="WP_183439063.1">
    <property type="nucleotide sequence ID" value="NZ_JACHXD010000001.1"/>
</dbReference>
<dbReference type="GO" id="GO:0016757">
    <property type="term" value="F:glycosyltransferase activity"/>
    <property type="evidence" value="ECO:0007669"/>
    <property type="project" value="TreeGrafter"/>
</dbReference>
<dbReference type="Proteomes" id="UP000541535">
    <property type="component" value="Unassembled WGS sequence"/>
</dbReference>
<dbReference type="AlphaFoldDB" id="A0A7W5FSB8"/>
<reference evidence="1 2" key="1">
    <citation type="submission" date="2020-08" db="EMBL/GenBank/DDBJ databases">
        <title>Genomic Encyclopedia of Type Strains, Phase III (KMG-III): the genomes of soil and plant-associated and newly described type strains.</title>
        <authorList>
            <person name="Whitman W."/>
        </authorList>
    </citation>
    <scope>NUCLEOTIDE SEQUENCE [LARGE SCALE GENOMIC DNA]</scope>
    <source>
        <strain evidence="1 2">CECT 8897</strain>
    </source>
</reference>
<dbReference type="SUPFAM" id="SSF53756">
    <property type="entry name" value="UDP-Glycosyltransferase/glycogen phosphorylase"/>
    <property type="match status" value="1"/>
</dbReference>
<accession>A0A7W5FSB8</accession>
<dbReference type="CDD" id="cd03801">
    <property type="entry name" value="GT4_PimA-like"/>
    <property type="match status" value="1"/>
</dbReference>
<name>A0A7W5FSB8_9BURK</name>
<sequence length="433" mass="47652">MDDLLLLVHRIPYPPNKGDKIRSYHLLKHLVQRYRVHLGTFVDDEDDWRHLPHLKELCASSHFARLDPRWARLRSLGALLGNRSLSQDYYSDGGLRAWVAQTMREQRIGRVMVFSGPMAQYAETYPQARRVVDFCDVDSDKWRQYAQRKSWPMRLLYAYEAERLLRYERAVAAVSDAALFVSEPEAALFRALAPESGDRIGYFGNGVDTAYFTPHAEYASPYAAGERAVVFCGAMDYWPNVDAVCWFAREVFPAVLAREPLARFYIVGARPSAEVQALSALPGIRVTGTVPDVRPYVAHAALSVAPLRIARGIQNKVLEAMSMAKAVIVSPQALEGISAETGRELLLAEDAAQFAATVNQALAPAAGSAVYALDEIGRAARARVETSYGWAARLAPVEAMLESGLDASPAGAVDEKRVATAANAAAAPTWNQA</sequence>
<protein>
    <submittedName>
        <fullName evidence="1">Sugar transferase (PEP-CTERM/EpsH1 system associated)</fullName>
    </submittedName>
</protein>
<keyword evidence="1" id="KW-0808">Transferase</keyword>